<evidence type="ECO:0000256" key="1">
    <source>
        <dbReference type="ARBA" id="ARBA00004651"/>
    </source>
</evidence>
<evidence type="ECO:0000313" key="13">
    <source>
        <dbReference type="EMBL" id="KAK2147278.1"/>
    </source>
</evidence>
<dbReference type="SUPFAM" id="SSF81321">
    <property type="entry name" value="Family A G protein-coupled receptor-like"/>
    <property type="match status" value="1"/>
</dbReference>
<dbReference type="PANTHER" id="PTHR24246:SF27">
    <property type="entry name" value="ADENOSINE RECEPTOR, ISOFORM A"/>
    <property type="match status" value="1"/>
</dbReference>
<comment type="subcellular location">
    <subcellularLocation>
        <location evidence="1">Cell membrane</location>
        <topology evidence="1">Multi-pass membrane protein</topology>
    </subcellularLocation>
</comment>
<sequence>MASFNNSTVSSTARGSPIAYIAYINGEVVIAALTALGNGFVLAAIIKHRRLQSITNYFVASLAASDFLVGVLGIPCAVVSFVGLHQNYIGCVLVNSMILILTQISLLGLCAVAVERFVAIKYPYRYANSCTGTLCLIVIVVVWLMGIVLCVVPLPIWNKWSSYNGQCSFVAVVDIRQVVYVNFFLCTLVPLVFMFAIYCYIFHVVRQQLRRIEAVQRISTDVSRNVTLKKDSKAAKWFAVVIVLFALSWLPLQLINVVTLYGRPTYEPVLLAAIILSHANSVVNPILYAFANSKFKTAFKNMLHMKETAESEDSLTQETQ</sequence>
<dbReference type="GO" id="GO:0001609">
    <property type="term" value="F:G protein-coupled adenosine receptor activity"/>
    <property type="evidence" value="ECO:0007669"/>
    <property type="project" value="InterPro"/>
</dbReference>
<keyword evidence="8" id="KW-0675">Receptor</keyword>
<dbReference type="Gene3D" id="1.20.1070.10">
    <property type="entry name" value="Rhodopsin 7-helix transmembrane proteins"/>
    <property type="match status" value="1"/>
</dbReference>
<evidence type="ECO:0000313" key="14">
    <source>
        <dbReference type="Proteomes" id="UP001208570"/>
    </source>
</evidence>
<keyword evidence="6 11" id="KW-0472">Membrane</keyword>
<keyword evidence="7" id="KW-1015">Disulfide bond</keyword>
<feature type="domain" description="G-protein coupled receptors family 1 profile" evidence="12">
    <location>
        <begin position="37"/>
        <end position="288"/>
    </location>
</feature>
<proteinExistence type="predicted"/>
<keyword evidence="14" id="KW-1185">Reference proteome</keyword>
<reference evidence="13" key="1">
    <citation type="journal article" date="2023" name="Mol. Biol. Evol.">
        <title>Third-Generation Sequencing Reveals the Adaptive Role of the Epigenome in Three Deep-Sea Polychaetes.</title>
        <authorList>
            <person name="Perez M."/>
            <person name="Aroh O."/>
            <person name="Sun Y."/>
            <person name="Lan Y."/>
            <person name="Juniper S.K."/>
            <person name="Young C.R."/>
            <person name="Angers B."/>
            <person name="Qian P.Y."/>
        </authorList>
    </citation>
    <scope>NUCLEOTIDE SEQUENCE</scope>
    <source>
        <strain evidence="13">P08H-3</strain>
    </source>
</reference>
<dbReference type="InterPro" id="IPR001634">
    <property type="entry name" value="Adenosn_rcpt"/>
</dbReference>
<organism evidence="13 14">
    <name type="scientific">Paralvinella palmiformis</name>
    <dbReference type="NCBI Taxonomy" id="53620"/>
    <lineage>
        <taxon>Eukaryota</taxon>
        <taxon>Metazoa</taxon>
        <taxon>Spiralia</taxon>
        <taxon>Lophotrochozoa</taxon>
        <taxon>Annelida</taxon>
        <taxon>Polychaeta</taxon>
        <taxon>Sedentaria</taxon>
        <taxon>Canalipalpata</taxon>
        <taxon>Terebellida</taxon>
        <taxon>Terebelliformia</taxon>
        <taxon>Alvinellidae</taxon>
        <taxon>Paralvinella</taxon>
    </lineage>
</organism>
<evidence type="ECO:0000256" key="11">
    <source>
        <dbReference type="SAM" id="Phobius"/>
    </source>
</evidence>
<dbReference type="GO" id="GO:0005886">
    <property type="term" value="C:plasma membrane"/>
    <property type="evidence" value="ECO:0007669"/>
    <property type="project" value="UniProtKB-SubCell"/>
</dbReference>
<feature type="transmembrane region" description="Helical" evidence="11">
    <location>
        <begin position="134"/>
        <end position="157"/>
    </location>
</feature>
<name>A0AAD9MX11_9ANNE</name>
<gene>
    <name evidence="13" type="ORF">LSH36_561g00025</name>
</gene>
<dbReference type="EMBL" id="JAODUP010000561">
    <property type="protein sequence ID" value="KAK2147278.1"/>
    <property type="molecule type" value="Genomic_DNA"/>
</dbReference>
<feature type="transmembrane region" description="Helical" evidence="11">
    <location>
        <begin position="20"/>
        <end position="45"/>
    </location>
</feature>
<feature type="transmembrane region" description="Helical" evidence="11">
    <location>
        <begin position="177"/>
        <end position="201"/>
    </location>
</feature>
<dbReference type="PROSITE" id="PS50262">
    <property type="entry name" value="G_PROTEIN_RECEP_F1_2"/>
    <property type="match status" value="1"/>
</dbReference>
<evidence type="ECO:0000256" key="9">
    <source>
        <dbReference type="ARBA" id="ARBA00023180"/>
    </source>
</evidence>
<evidence type="ECO:0000259" key="12">
    <source>
        <dbReference type="PROSITE" id="PS50262"/>
    </source>
</evidence>
<dbReference type="PRINTS" id="PR00424">
    <property type="entry name" value="ADENOSINER"/>
</dbReference>
<feature type="transmembrane region" description="Helical" evidence="11">
    <location>
        <begin position="87"/>
        <end position="114"/>
    </location>
</feature>
<evidence type="ECO:0000256" key="7">
    <source>
        <dbReference type="ARBA" id="ARBA00023157"/>
    </source>
</evidence>
<evidence type="ECO:0000256" key="3">
    <source>
        <dbReference type="ARBA" id="ARBA00022692"/>
    </source>
</evidence>
<evidence type="ECO:0000256" key="4">
    <source>
        <dbReference type="ARBA" id="ARBA00022989"/>
    </source>
</evidence>
<accession>A0AAD9MX11</accession>
<dbReference type="SMART" id="SM01381">
    <property type="entry name" value="7TM_GPCR_Srsx"/>
    <property type="match status" value="1"/>
</dbReference>
<comment type="caution">
    <text evidence="13">The sequence shown here is derived from an EMBL/GenBank/DDBJ whole genome shotgun (WGS) entry which is preliminary data.</text>
</comment>
<dbReference type="InterPro" id="IPR000276">
    <property type="entry name" value="GPCR_Rhodpsn"/>
</dbReference>
<dbReference type="AlphaFoldDB" id="A0AAD9MX11"/>
<keyword evidence="2" id="KW-1003">Cell membrane</keyword>
<evidence type="ECO:0000256" key="8">
    <source>
        <dbReference type="ARBA" id="ARBA00023170"/>
    </source>
</evidence>
<protein>
    <recommendedName>
        <fullName evidence="12">G-protein coupled receptors family 1 profile domain-containing protein</fullName>
    </recommendedName>
</protein>
<dbReference type="Proteomes" id="UP001208570">
    <property type="component" value="Unassembled WGS sequence"/>
</dbReference>
<evidence type="ECO:0000256" key="10">
    <source>
        <dbReference type="ARBA" id="ARBA00023224"/>
    </source>
</evidence>
<keyword evidence="4 11" id="KW-1133">Transmembrane helix</keyword>
<feature type="transmembrane region" description="Helical" evidence="11">
    <location>
        <begin position="57"/>
        <end position="81"/>
    </location>
</feature>
<feature type="transmembrane region" description="Helical" evidence="11">
    <location>
        <begin position="237"/>
        <end position="258"/>
    </location>
</feature>
<dbReference type="InterPro" id="IPR017452">
    <property type="entry name" value="GPCR_Rhodpsn_7TM"/>
</dbReference>
<dbReference type="Pfam" id="PF00001">
    <property type="entry name" value="7tm_1"/>
    <property type="match status" value="1"/>
</dbReference>
<keyword evidence="5" id="KW-0297">G-protein coupled receptor</keyword>
<keyword evidence="10" id="KW-0807">Transducer</keyword>
<evidence type="ECO:0000256" key="2">
    <source>
        <dbReference type="ARBA" id="ARBA00022475"/>
    </source>
</evidence>
<dbReference type="PRINTS" id="PR00237">
    <property type="entry name" value="GPCRRHODOPSN"/>
</dbReference>
<keyword evidence="3 11" id="KW-0812">Transmembrane</keyword>
<feature type="transmembrane region" description="Helical" evidence="11">
    <location>
        <begin position="270"/>
        <end position="291"/>
    </location>
</feature>
<dbReference type="PROSITE" id="PS00237">
    <property type="entry name" value="G_PROTEIN_RECEP_F1_1"/>
    <property type="match status" value="1"/>
</dbReference>
<keyword evidence="9" id="KW-0325">Glycoprotein</keyword>
<dbReference type="PANTHER" id="PTHR24246">
    <property type="entry name" value="OLFACTORY RECEPTOR AND ADENOSINE RECEPTOR"/>
    <property type="match status" value="1"/>
</dbReference>
<evidence type="ECO:0000256" key="5">
    <source>
        <dbReference type="ARBA" id="ARBA00023040"/>
    </source>
</evidence>
<evidence type="ECO:0000256" key="6">
    <source>
        <dbReference type="ARBA" id="ARBA00023136"/>
    </source>
</evidence>